<accession>A0A4Y2I0X2</accession>
<dbReference type="AlphaFoldDB" id="A0A4Y2I0X2"/>
<feature type="signal peptide" evidence="2">
    <location>
        <begin position="1"/>
        <end position="27"/>
    </location>
</feature>
<protein>
    <recommendedName>
        <fullName evidence="5">EGF-like domain-containing protein</fullName>
    </recommendedName>
</protein>
<evidence type="ECO:0000256" key="2">
    <source>
        <dbReference type="SAM" id="SignalP"/>
    </source>
</evidence>
<feature type="region of interest" description="Disordered" evidence="1">
    <location>
        <begin position="110"/>
        <end position="142"/>
    </location>
</feature>
<keyword evidence="4" id="KW-1185">Reference proteome</keyword>
<dbReference type="Proteomes" id="UP000499080">
    <property type="component" value="Unassembled WGS sequence"/>
</dbReference>
<evidence type="ECO:0008006" key="5">
    <source>
        <dbReference type="Google" id="ProtNLM"/>
    </source>
</evidence>
<dbReference type="EMBL" id="BGPR01002277">
    <property type="protein sequence ID" value="GBM70829.1"/>
    <property type="molecule type" value="Genomic_DNA"/>
</dbReference>
<evidence type="ECO:0000313" key="4">
    <source>
        <dbReference type="Proteomes" id="UP000499080"/>
    </source>
</evidence>
<evidence type="ECO:0000313" key="3">
    <source>
        <dbReference type="EMBL" id="GBM70829.1"/>
    </source>
</evidence>
<evidence type="ECO:0000256" key="1">
    <source>
        <dbReference type="SAM" id="MobiDB-lite"/>
    </source>
</evidence>
<gene>
    <name evidence="3" type="ORF">AVEN_69116_1</name>
</gene>
<organism evidence="3 4">
    <name type="scientific">Araneus ventricosus</name>
    <name type="common">Orbweaver spider</name>
    <name type="synonym">Epeira ventricosa</name>
    <dbReference type="NCBI Taxonomy" id="182803"/>
    <lineage>
        <taxon>Eukaryota</taxon>
        <taxon>Metazoa</taxon>
        <taxon>Ecdysozoa</taxon>
        <taxon>Arthropoda</taxon>
        <taxon>Chelicerata</taxon>
        <taxon>Arachnida</taxon>
        <taxon>Araneae</taxon>
        <taxon>Araneomorphae</taxon>
        <taxon>Entelegynae</taxon>
        <taxon>Araneoidea</taxon>
        <taxon>Araneidae</taxon>
        <taxon>Araneus</taxon>
    </lineage>
</organism>
<comment type="caution">
    <text evidence="3">The sequence shown here is derived from an EMBL/GenBank/DDBJ whole genome shotgun (WGS) entry which is preliminary data.</text>
</comment>
<proteinExistence type="predicted"/>
<name>A0A4Y2I0X2_ARAVE</name>
<keyword evidence="2" id="KW-0732">Signal</keyword>
<feature type="compositionally biased region" description="Low complexity" evidence="1">
    <location>
        <begin position="110"/>
        <end position="141"/>
    </location>
</feature>
<reference evidence="3 4" key="1">
    <citation type="journal article" date="2019" name="Sci. Rep.">
        <title>Orb-weaving spider Araneus ventricosus genome elucidates the spidroin gene catalogue.</title>
        <authorList>
            <person name="Kono N."/>
            <person name="Nakamura H."/>
            <person name="Ohtoshi R."/>
            <person name="Moran D.A.P."/>
            <person name="Shinohara A."/>
            <person name="Yoshida Y."/>
            <person name="Fujiwara M."/>
            <person name="Mori M."/>
            <person name="Tomita M."/>
            <person name="Arakawa K."/>
        </authorList>
    </citation>
    <scope>NUCLEOTIDE SEQUENCE [LARGE SCALE GENOMIC DNA]</scope>
</reference>
<feature type="chain" id="PRO_5021440747" description="EGF-like domain-containing protein" evidence="2">
    <location>
        <begin position="28"/>
        <end position="231"/>
    </location>
</feature>
<sequence>MRKDSVAIKQSAMEVFFIMLIVFVSNANSKLAVDGGGVVAINAAVSTTMCNVGGIIASTNSQVETTCSTLPGINNPAVSAANVACNAAIGTLGTLSTMFTKSCPNGLQQTTPAPTTISTSTQAPTTVTTQTPGSTTPGPCTESEQESCDRSCQRQFDVDINFGGNCRRHGKKSYACGCKRVEHCETYKNATCKKECKNGRICRIPEKNFPCVCKIGSGNFFQYRLPNSSYV</sequence>